<keyword evidence="6 8" id="KW-0472">Membrane</keyword>
<evidence type="ECO:0000256" key="5">
    <source>
        <dbReference type="ARBA" id="ARBA00022989"/>
    </source>
</evidence>
<dbReference type="InterPro" id="IPR000715">
    <property type="entry name" value="Glycosyl_transferase_4"/>
</dbReference>
<feature type="transmembrane region" description="Helical" evidence="8">
    <location>
        <begin position="320"/>
        <end position="337"/>
    </location>
</feature>
<evidence type="ECO:0000256" key="7">
    <source>
        <dbReference type="PIRSR" id="PIRSR600715-1"/>
    </source>
</evidence>
<comment type="caution">
    <text evidence="9">The sequence shown here is derived from an EMBL/GenBank/DDBJ whole genome shotgun (WGS) entry which is preliminary data.</text>
</comment>
<evidence type="ECO:0000256" key="4">
    <source>
        <dbReference type="ARBA" id="ARBA00022692"/>
    </source>
</evidence>
<feature type="transmembrane region" description="Helical" evidence="8">
    <location>
        <begin position="189"/>
        <end position="206"/>
    </location>
</feature>
<keyword evidence="5 8" id="KW-1133">Transmembrane helix</keyword>
<dbReference type="GO" id="GO:0005886">
    <property type="term" value="C:plasma membrane"/>
    <property type="evidence" value="ECO:0007669"/>
    <property type="project" value="UniProtKB-SubCell"/>
</dbReference>
<sequence length="341" mass="36300">MAVLDWLLRLDAWLWTGLALLLSLGLTRLWIPLAPRLGFVDRPNHRSLHDAPTPRAGGLPLLLVALGLGFVLLRPEGALLVALLGAIVLAVVSMIDDLRGLPALPRILVQLLAALAVVLAGAWPQALSLPGGLALPLGLGVAVLAVPGMIWMSNLYNFMDGMDGFAGAMSLIGFASLAALAGLAGVADPFLLCLLLAAAAGGFLVWNWHPARIFMGDVGSVPLGFLAAALPLLLAAEGRVPLLLGLLPFAPFWLDATVTLFRRIRRRERFWQAHRSHYYQRLVRSGWSHAQASTLGAGLMLLSGGSAVLALLLWERPLAWLLLALPLLALLAAGAYVRGRE</sequence>
<organism evidence="9 10">
    <name type="scientific">Natronospira elongata</name>
    <dbReference type="NCBI Taxonomy" id="3110268"/>
    <lineage>
        <taxon>Bacteria</taxon>
        <taxon>Pseudomonadati</taxon>
        <taxon>Pseudomonadota</taxon>
        <taxon>Gammaproteobacteria</taxon>
        <taxon>Natronospirales</taxon>
        <taxon>Natronospiraceae</taxon>
        <taxon>Natronospira</taxon>
    </lineage>
</organism>
<dbReference type="Pfam" id="PF00953">
    <property type="entry name" value="Glycos_transf_4"/>
    <property type="match status" value="1"/>
</dbReference>
<feature type="transmembrane region" description="Helical" evidence="8">
    <location>
        <begin position="218"/>
        <end position="236"/>
    </location>
</feature>
<evidence type="ECO:0008006" key="11">
    <source>
        <dbReference type="Google" id="ProtNLM"/>
    </source>
</evidence>
<evidence type="ECO:0000256" key="3">
    <source>
        <dbReference type="ARBA" id="ARBA00022679"/>
    </source>
</evidence>
<feature type="transmembrane region" description="Helical" evidence="8">
    <location>
        <begin position="52"/>
        <end position="72"/>
    </location>
</feature>
<feature type="binding site" evidence="7">
    <location>
        <position position="217"/>
    </location>
    <ligand>
        <name>Mg(2+)</name>
        <dbReference type="ChEBI" id="CHEBI:18420"/>
    </ligand>
</feature>
<dbReference type="GO" id="GO:0016780">
    <property type="term" value="F:phosphotransferase activity, for other substituted phosphate groups"/>
    <property type="evidence" value="ECO:0007669"/>
    <property type="project" value="InterPro"/>
</dbReference>
<feature type="transmembrane region" description="Helical" evidence="8">
    <location>
        <begin position="78"/>
        <end position="95"/>
    </location>
</feature>
<dbReference type="PANTHER" id="PTHR22926:SF3">
    <property type="entry name" value="UNDECAPRENYL-PHOSPHATE ALPHA-N-ACETYLGLUCOSAMINYL 1-PHOSPHATE TRANSFERASE"/>
    <property type="match status" value="1"/>
</dbReference>
<keyword evidence="3" id="KW-0808">Transferase</keyword>
<proteinExistence type="predicted"/>
<feature type="transmembrane region" description="Helical" evidence="8">
    <location>
        <begin position="12"/>
        <end position="31"/>
    </location>
</feature>
<protein>
    <recommendedName>
        <fullName evidence="11">Glycosyl transferase family 4</fullName>
    </recommendedName>
</protein>
<feature type="transmembrane region" description="Helical" evidence="8">
    <location>
        <begin position="242"/>
        <end position="261"/>
    </location>
</feature>
<comment type="subcellular location">
    <subcellularLocation>
        <location evidence="1">Cell membrane</location>
        <topology evidence="1">Multi-pass membrane protein</topology>
    </subcellularLocation>
</comment>
<comment type="cofactor">
    <cofactor evidence="7">
        <name>Mg(2+)</name>
        <dbReference type="ChEBI" id="CHEBI:18420"/>
    </cofactor>
</comment>
<dbReference type="EMBL" id="JAYGII010000038">
    <property type="protein sequence ID" value="MEA5446537.1"/>
    <property type="molecule type" value="Genomic_DNA"/>
</dbReference>
<dbReference type="RefSeq" id="WP_346052845.1">
    <property type="nucleotide sequence ID" value="NZ_JAYGII010000038.1"/>
</dbReference>
<dbReference type="AlphaFoldDB" id="A0AAP6JH36"/>
<feature type="binding site" evidence="7">
    <location>
        <position position="157"/>
    </location>
    <ligand>
        <name>Mg(2+)</name>
        <dbReference type="ChEBI" id="CHEBI:18420"/>
    </ligand>
</feature>
<feature type="transmembrane region" description="Helical" evidence="8">
    <location>
        <begin position="133"/>
        <end position="152"/>
    </location>
</feature>
<evidence type="ECO:0000313" key="9">
    <source>
        <dbReference type="EMBL" id="MEA5446537.1"/>
    </source>
</evidence>
<reference evidence="9 10" key="1">
    <citation type="submission" date="2023-12" db="EMBL/GenBank/DDBJ databases">
        <title>Whole-genome sequencing of halo(alkali)philic microorganisms from hypersaline lakes.</title>
        <authorList>
            <person name="Sorokin D.Y."/>
            <person name="Merkel A.Y."/>
            <person name="Messina E."/>
            <person name="Yakimov M."/>
        </authorList>
    </citation>
    <scope>NUCLEOTIDE SEQUENCE [LARGE SCALE GENOMIC DNA]</scope>
    <source>
        <strain evidence="9 10">AB-CW1</strain>
    </source>
</reference>
<dbReference type="GO" id="GO:0009103">
    <property type="term" value="P:lipopolysaccharide biosynthetic process"/>
    <property type="evidence" value="ECO:0007669"/>
    <property type="project" value="TreeGrafter"/>
</dbReference>
<keyword evidence="2" id="KW-1003">Cell membrane</keyword>
<keyword evidence="7" id="KW-0460">Magnesium</keyword>
<dbReference type="GO" id="GO:0044038">
    <property type="term" value="P:cell wall macromolecule biosynthetic process"/>
    <property type="evidence" value="ECO:0007669"/>
    <property type="project" value="TreeGrafter"/>
</dbReference>
<evidence type="ECO:0000256" key="2">
    <source>
        <dbReference type="ARBA" id="ARBA00022475"/>
    </source>
</evidence>
<feature type="transmembrane region" description="Helical" evidence="8">
    <location>
        <begin position="164"/>
        <end position="183"/>
    </location>
</feature>
<accession>A0AAP6JH36</accession>
<gene>
    <name evidence="9" type="ORF">VCB98_11980</name>
</gene>
<name>A0AAP6JH36_9GAMM</name>
<dbReference type="PANTHER" id="PTHR22926">
    <property type="entry name" value="PHOSPHO-N-ACETYLMURAMOYL-PENTAPEPTIDE-TRANSFERASE"/>
    <property type="match status" value="1"/>
</dbReference>
<dbReference type="GO" id="GO:0046872">
    <property type="term" value="F:metal ion binding"/>
    <property type="evidence" value="ECO:0007669"/>
    <property type="project" value="UniProtKB-KW"/>
</dbReference>
<keyword evidence="10" id="KW-1185">Reference proteome</keyword>
<feature type="transmembrane region" description="Helical" evidence="8">
    <location>
        <begin position="294"/>
        <end position="314"/>
    </location>
</feature>
<evidence type="ECO:0000313" key="10">
    <source>
        <dbReference type="Proteomes" id="UP001302316"/>
    </source>
</evidence>
<evidence type="ECO:0000256" key="8">
    <source>
        <dbReference type="SAM" id="Phobius"/>
    </source>
</evidence>
<dbReference type="GO" id="GO:0071555">
    <property type="term" value="P:cell wall organization"/>
    <property type="evidence" value="ECO:0007669"/>
    <property type="project" value="TreeGrafter"/>
</dbReference>
<keyword evidence="4 8" id="KW-0812">Transmembrane</keyword>
<dbReference type="Proteomes" id="UP001302316">
    <property type="component" value="Unassembled WGS sequence"/>
</dbReference>
<evidence type="ECO:0000256" key="1">
    <source>
        <dbReference type="ARBA" id="ARBA00004651"/>
    </source>
</evidence>
<evidence type="ECO:0000256" key="6">
    <source>
        <dbReference type="ARBA" id="ARBA00023136"/>
    </source>
</evidence>
<keyword evidence="7" id="KW-0479">Metal-binding</keyword>